<reference evidence="2" key="1">
    <citation type="journal article" date="2019" name="Int. J. Syst. Evol. Microbiol.">
        <title>The Global Catalogue of Microorganisms (GCM) 10K type strain sequencing project: providing services to taxonomists for standard genome sequencing and annotation.</title>
        <authorList>
            <consortium name="The Broad Institute Genomics Platform"/>
            <consortium name="The Broad Institute Genome Sequencing Center for Infectious Disease"/>
            <person name="Wu L."/>
            <person name="Ma J."/>
        </authorList>
    </citation>
    <scope>NUCLEOTIDE SEQUENCE [LARGE SCALE GENOMIC DNA]</scope>
    <source>
        <strain evidence="2">CGMCC 1.13574</strain>
    </source>
</reference>
<gene>
    <name evidence="1" type="ORF">ACFSOY_00895</name>
</gene>
<dbReference type="Proteomes" id="UP001597343">
    <property type="component" value="Unassembled WGS sequence"/>
</dbReference>
<dbReference type="Gene3D" id="1.10.10.10">
    <property type="entry name" value="Winged helix-like DNA-binding domain superfamily/Winged helix DNA-binding domain"/>
    <property type="match status" value="1"/>
</dbReference>
<evidence type="ECO:0008006" key="3">
    <source>
        <dbReference type="Google" id="ProtNLM"/>
    </source>
</evidence>
<organism evidence="1 2">
    <name type="scientific">Tumebacillus lipolyticus</name>
    <dbReference type="NCBI Taxonomy" id="1280370"/>
    <lineage>
        <taxon>Bacteria</taxon>
        <taxon>Bacillati</taxon>
        <taxon>Bacillota</taxon>
        <taxon>Bacilli</taxon>
        <taxon>Bacillales</taxon>
        <taxon>Alicyclobacillaceae</taxon>
        <taxon>Tumebacillus</taxon>
    </lineage>
</organism>
<evidence type="ECO:0000313" key="2">
    <source>
        <dbReference type="Proteomes" id="UP001597343"/>
    </source>
</evidence>
<dbReference type="RefSeq" id="WP_386043413.1">
    <property type="nucleotide sequence ID" value="NZ_JBHUIO010000002.1"/>
</dbReference>
<evidence type="ECO:0000313" key="1">
    <source>
        <dbReference type="EMBL" id="MFD2168574.1"/>
    </source>
</evidence>
<dbReference type="InterPro" id="IPR036390">
    <property type="entry name" value="WH_DNA-bd_sf"/>
</dbReference>
<accession>A0ABW4ZS90</accession>
<name>A0ABW4ZS90_9BACL</name>
<dbReference type="SUPFAM" id="SSF46785">
    <property type="entry name" value="Winged helix' DNA-binding domain"/>
    <property type="match status" value="2"/>
</dbReference>
<proteinExistence type="predicted"/>
<comment type="caution">
    <text evidence="1">The sequence shown here is derived from an EMBL/GenBank/DDBJ whole genome shotgun (WGS) entry which is preliminary data.</text>
</comment>
<dbReference type="InterPro" id="IPR036388">
    <property type="entry name" value="WH-like_DNA-bd_sf"/>
</dbReference>
<keyword evidence="2" id="KW-1185">Reference proteome</keyword>
<dbReference type="EMBL" id="JBHUIO010000002">
    <property type="protein sequence ID" value="MFD2168574.1"/>
    <property type="molecule type" value="Genomic_DNA"/>
</dbReference>
<sequence>MRLTKRRIEFLHHLVELYKASEEPVHYAKVAESVGVSKWTAYDVLKELESAGFLDRSYAMKDRETGRSVVLYAPTQAAIEMFRPIRQSLSVLADMNLVREQVSHVMEALERRSVQEAQTRIIQVAPPLEHKLEFCTWMLGGLIHYMQRMDRSVQRTVIEVMKGIQKPELLLTMFVGTVSGVVIRSLAEQLDPQLSRLVQQYHECIPTLSQEEVWMLAEFVRQKLEAAFQ</sequence>
<protein>
    <recommendedName>
        <fullName evidence="3">HTH dtxR-type domain-containing protein</fullName>
    </recommendedName>
</protein>